<feature type="region of interest" description="Disordered" evidence="1">
    <location>
        <begin position="27"/>
        <end position="199"/>
    </location>
</feature>
<organism evidence="2 3">
    <name type="scientific">Caenorhabditis nigoni</name>
    <dbReference type="NCBI Taxonomy" id="1611254"/>
    <lineage>
        <taxon>Eukaryota</taxon>
        <taxon>Metazoa</taxon>
        <taxon>Ecdysozoa</taxon>
        <taxon>Nematoda</taxon>
        <taxon>Chromadorea</taxon>
        <taxon>Rhabditida</taxon>
        <taxon>Rhabditina</taxon>
        <taxon>Rhabditomorpha</taxon>
        <taxon>Rhabditoidea</taxon>
        <taxon>Rhabditidae</taxon>
        <taxon>Peloderinae</taxon>
        <taxon>Caenorhabditis</taxon>
    </lineage>
</organism>
<comment type="caution">
    <text evidence="2">The sequence shown here is derived from an EMBL/GenBank/DDBJ whole genome shotgun (WGS) entry which is preliminary data.</text>
</comment>
<evidence type="ECO:0000313" key="2">
    <source>
        <dbReference type="EMBL" id="PIC51693.1"/>
    </source>
</evidence>
<sequence>MSMLRRPLTQLELCEDDIQWLSEQLAKKETGFEDEVKSEVMDVDEDEPMDQSEPTGGISKRNLRSADRRNKDVPGTSGEGAQFTDQGLSISSARTPVAGASMNLSTPVNPSSSNEMMALPPPVRLARAGRRQRDSRVVNGDVPLMFNAYDTPQQPAGGSNGSPTPSDSPESPNAHLYSTPINPASSSGGPSSNTRSHRH</sequence>
<dbReference type="STRING" id="1611254.A0A2G5VIW2"/>
<evidence type="ECO:0000256" key="1">
    <source>
        <dbReference type="SAM" id="MobiDB-lite"/>
    </source>
</evidence>
<reference evidence="3" key="1">
    <citation type="submission" date="2017-10" db="EMBL/GenBank/DDBJ databases">
        <title>Rapid genome shrinkage in a self-fertile nematode reveals novel sperm competition proteins.</title>
        <authorList>
            <person name="Yin D."/>
            <person name="Schwarz E.M."/>
            <person name="Thomas C.G."/>
            <person name="Felde R.L."/>
            <person name="Korf I.F."/>
            <person name="Cutter A.D."/>
            <person name="Schartner C.M."/>
            <person name="Ralston E.J."/>
            <person name="Meyer B.J."/>
            <person name="Haag E.S."/>
        </authorList>
    </citation>
    <scope>NUCLEOTIDE SEQUENCE [LARGE SCALE GENOMIC DNA]</scope>
    <source>
        <strain evidence="3">JU1422</strain>
    </source>
</reference>
<proteinExistence type="predicted"/>
<feature type="compositionally biased region" description="Polar residues" evidence="1">
    <location>
        <begin position="102"/>
        <end position="115"/>
    </location>
</feature>
<feature type="compositionally biased region" description="Low complexity" evidence="1">
    <location>
        <begin position="182"/>
        <end position="193"/>
    </location>
</feature>
<evidence type="ECO:0000313" key="3">
    <source>
        <dbReference type="Proteomes" id="UP000230233"/>
    </source>
</evidence>
<name>A0A2G5VIW2_9PELO</name>
<accession>A0A2G5VIW2</accession>
<feature type="compositionally biased region" description="Basic and acidic residues" evidence="1">
    <location>
        <begin position="27"/>
        <end position="40"/>
    </location>
</feature>
<dbReference type="EMBL" id="PDUG01000001">
    <property type="protein sequence ID" value="PIC51693.1"/>
    <property type="molecule type" value="Genomic_DNA"/>
</dbReference>
<dbReference type="OrthoDB" id="5819975at2759"/>
<keyword evidence="3" id="KW-1185">Reference proteome</keyword>
<feature type="compositionally biased region" description="Acidic residues" evidence="1">
    <location>
        <begin position="41"/>
        <end position="50"/>
    </location>
</feature>
<feature type="compositionally biased region" description="Polar residues" evidence="1">
    <location>
        <begin position="150"/>
        <end position="171"/>
    </location>
</feature>
<dbReference type="AlphaFoldDB" id="A0A2G5VIW2"/>
<gene>
    <name evidence="2" type="primary">Cni-cdc-26</name>
    <name evidence="2" type="synonym">Cnig_chr_I.g2105</name>
    <name evidence="2" type="ORF">B9Z55_002105</name>
</gene>
<feature type="compositionally biased region" description="Polar residues" evidence="1">
    <location>
        <begin position="83"/>
        <end position="94"/>
    </location>
</feature>
<evidence type="ECO:0008006" key="4">
    <source>
        <dbReference type="Google" id="ProtNLM"/>
    </source>
</evidence>
<dbReference type="Proteomes" id="UP000230233">
    <property type="component" value="Chromosome I"/>
</dbReference>
<protein>
    <recommendedName>
        <fullName evidence="4">Anaphase-promoting complex subunit CDC26</fullName>
    </recommendedName>
</protein>